<reference evidence="1" key="2">
    <citation type="submission" date="2018-03" db="EMBL/GenBank/DDBJ databases">
        <title>The Triticum urartu genome reveals the dynamic nature of wheat genome evolution.</title>
        <authorList>
            <person name="Ling H."/>
            <person name="Ma B."/>
            <person name="Shi X."/>
            <person name="Liu H."/>
            <person name="Dong L."/>
            <person name="Sun H."/>
            <person name="Cao Y."/>
            <person name="Gao Q."/>
            <person name="Zheng S."/>
            <person name="Li Y."/>
            <person name="Yu Y."/>
            <person name="Du H."/>
            <person name="Qi M."/>
            <person name="Li Y."/>
            <person name="Yu H."/>
            <person name="Cui Y."/>
            <person name="Wang N."/>
            <person name="Chen C."/>
            <person name="Wu H."/>
            <person name="Zhao Y."/>
            <person name="Zhang J."/>
            <person name="Li Y."/>
            <person name="Zhou W."/>
            <person name="Zhang B."/>
            <person name="Hu W."/>
            <person name="Eijk M."/>
            <person name="Tang J."/>
            <person name="Witsenboer H."/>
            <person name="Zhao S."/>
            <person name="Li Z."/>
            <person name="Zhang A."/>
            <person name="Wang D."/>
            <person name="Liang C."/>
        </authorList>
    </citation>
    <scope>NUCLEOTIDE SEQUENCE [LARGE SCALE GENOMIC DNA]</scope>
    <source>
        <strain evidence="1">cv. G1812</strain>
    </source>
</reference>
<evidence type="ECO:0000313" key="2">
    <source>
        <dbReference type="Proteomes" id="UP000015106"/>
    </source>
</evidence>
<keyword evidence="2" id="KW-1185">Reference proteome</keyword>
<sequence>MCTARRLSTFSRVCNTGQWDMLRSSREGMSDNFFRSGAFQTLNSLSAIMSSTA</sequence>
<accession>A0A8R7P5T8</accession>
<name>A0A8R7P5T8_TRIUA</name>
<reference evidence="2" key="1">
    <citation type="journal article" date="2013" name="Nature">
        <title>Draft genome of the wheat A-genome progenitor Triticum urartu.</title>
        <authorList>
            <person name="Ling H.Q."/>
            <person name="Zhao S."/>
            <person name="Liu D."/>
            <person name="Wang J."/>
            <person name="Sun H."/>
            <person name="Zhang C."/>
            <person name="Fan H."/>
            <person name="Li D."/>
            <person name="Dong L."/>
            <person name="Tao Y."/>
            <person name="Gao C."/>
            <person name="Wu H."/>
            <person name="Li Y."/>
            <person name="Cui Y."/>
            <person name="Guo X."/>
            <person name="Zheng S."/>
            <person name="Wang B."/>
            <person name="Yu K."/>
            <person name="Liang Q."/>
            <person name="Yang W."/>
            <person name="Lou X."/>
            <person name="Chen J."/>
            <person name="Feng M."/>
            <person name="Jian J."/>
            <person name="Zhang X."/>
            <person name="Luo G."/>
            <person name="Jiang Y."/>
            <person name="Liu J."/>
            <person name="Wang Z."/>
            <person name="Sha Y."/>
            <person name="Zhang B."/>
            <person name="Wu H."/>
            <person name="Tang D."/>
            <person name="Shen Q."/>
            <person name="Xue P."/>
            <person name="Zou S."/>
            <person name="Wang X."/>
            <person name="Liu X."/>
            <person name="Wang F."/>
            <person name="Yang Y."/>
            <person name="An X."/>
            <person name="Dong Z."/>
            <person name="Zhang K."/>
            <person name="Zhang X."/>
            <person name="Luo M.C."/>
            <person name="Dvorak J."/>
            <person name="Tong Y."/>
            <person name="Wang J."/>
            <person name="Yang H."/>
            <person name="Li Z."/>
            <person name="Wang D."/>
            <person name="Zhang A."/>
            <person name="Wang J."/>
        </authorList>
    </citation>
    <scope>NUCLEOTIDE SEQUENCE</scope>
    <source>
        <strain evidence="2">cv. G1812</strain>
    </source>
</reference>
<dbReference type="EnsemblPlants" id="TuG1812G0100001723.01.T01">
    <property type="protein sequence ID" value="TuG1812G0100001723.01.T01.cds308083"/>
    <property type="gene ID" value="TuG1812G0100001723.01"/>
</dbReference>
<organism evidence="1 2">
    <name type="scientific">Triticum urartu</name>
    <name type="common">Red wild einkorn</name>
    <name type="synonym">Crithodium urartu</name>
    <dbReference type="NCBI Taxonomy" id="4572"/>
    <lineage>
        <taxon>Eukaryota</taxon>
        <taxon>Viridiplantae</taxon>
        <taxon>Streptophyta</taxon>
        <taxon>Embryophyta</taxon>
        <taxon>Tracheophyta</taxon>
        <taxon>Spermatophyta</taxon>
        <taxon>Magnoliopsida</taxon>
        <taxon>Liliopsida</taxon>
        <taxon>Poales</taxon>
        <taxon>Poaceae</taxon>
        <taxon>BOP clade</taxon>
        <taxon>Pooideae</taxon>
        <taxon>Triticodae</taxon>
        <taxon>Triticeae</taxon>
        <taxon>Triticinae</taxon>
        <taxon>Triticum</taxon>
    </lineage>
</organism>
<proteinExistence type="predicted"/>
<dbReference type="Gramene" id="TuG1812G0100001723.01.T01">
    <property type="protein sequence ID" value="TuG1812G0100001723.01.T01.cds308083"/>
    <property type="gene ID" value="TuG1812G0100001723.01"/>
</dbReference>
<reference evidence="1" key="3">
    <citation type="submission" date="2022-06" db="UniProtKB">
        <authorList>
            <consortium name="EnsemblPlants"/>
        </authorList>
    </citation>
    <scope>IDENTIFICATION</scope>
</reference>
<dbReference type="AlphaFoldDB" id="A0A8R7P5T8"/>
<evidence type="ECO:0000313" key="1">
    <source>
        <dbReference type="EnsemblPlants" id="TuG1812G0100001723.01.T01.cds308083"/>
    </source>
</evidence>
<protein>
    <submittedName>
        <fullName evidence="1">Uncharacterized protein</fullName>
    </submittedName>
</protein>
<dbReference type="Proteomes" id="UP000015106">
    <property type="component" value="Chromosome 1"/>
</dbReference>